<feature type="transmembrane region" description="Helical" evidence="13">
    <location>
        <begin position="49"/>
        <end position="69"/>
    </location>
</feature>
<evidence type="ECO:0000256" key="3">
    <source>
        <dbReference type="ARBA" id="ARBA00012438"/>
    </source>
</evidence>
<dbReference type="GO" id="GO:0000160">
    <property type="term" value="P:phosphorelay signal transduction system"/>
    <property type="evidence" value="ECO:0007669"/>
    <property type="project" value="UniProtKB-KW"/>
</dbReference>
<dbReference type="EC" id="2.7.13.3" evidence="3"/>
<keyword evidence="9" id="KW-0067">ATP-binding</keyword>
<evidence type="ECO:0000313" key="16">
    <source>
        <dbReference type="Proteomes" id="UP000199076"/>
    </source>
</evidence>
<dbReference type="AlphaFoldDB" id="A0A1G7TG39"/>
<keyword evidence="11 13" id="KW-0472">Membrane</keyword>
<evidence type="ECO:0000256" key="5">
    <source>
        <dbReference type="ARBA" id="ARBA00022553"/>
    </source>
</evidence>
<evidence type="ECO:0000259" key="14">
    <source>
        <dbReference type="PROSITE" id="PS50885"/>
    </source>
</evidence>
<keyword evidence="13" id="KW-1133">Transmembrane helix</keyword>
<dbReference type="GO" id="GO:0005524">
    <property type="term" value="F:ATP binding"/>
    <property type="evidence" value="ECO:0007669"/>
    <property type="project" value="UniProtKB-KW"/>
</dbReference>
<dbReference type="Pfam" id="PF00672">
    <property type="entry name" value="HAMP"/>
    <property type="match status" value="2"/>
</dbReference>
<dbReference type="GO" id="GO:0004673">
    <property type="term" value="F:protein histidine kinase activity"/>
    <property type="evidence" value="ECO:0007669"/>
    <property type="project" value="UniProtKB-EC"/>
</dbReference>
<evidence type="ECO:0000313" key="15">
    <source>
        <dbReference type="EMBL" id="SDG33629.1"/>
    </source>
</evidence>
<dbReference type="RefSeq" id="WP_092695476.1">
    <property type="nucleotide sequence ID" value="NZ_FNBK01000025.1"/>
</dbReference>
<accession>A0A1G7TG39</accession>
<dbReference type="InterPro" id="IPR003660">
    <property type="entry name" value="HAMP_dom"/>
</dbReference>
<comment type="subcellular location">
    <subcellularLocation>
        <location evidence="2">Cell membrane</location>
        <topology evidence="2">Multi-pass membrane protein</topology>
    </subcellularLocation>
</comment>
<evidence type="ECO:0000256" key="6">
    <source>
        <dbReference type="ARBA" id="ARBA00022679"/>
    </source>
</evidence>
<sequence>MPEASRSRTRYTTKFGIGAILVVGAIVVAALNVYTNLAPRLDGSLQADLLSGIVTIVIVLLIGVLFLAASVGREAMSALQIVAARARQLEEGDFDTRLETNRDDEFGEIYRALAAFRDGTEGRTEVIDEAVERERELENAAGEWSAQMDAVASGDLSQRLDENVDDPNLAAIAESFNKMMEKLQDRQ</sequence>
<evidence type="ECO:0000256" key="7">
    <source>
        <dbReference type="ARBA" id="ARBA00022741"/>
    </source>
</evidence>
<feature type="transmembrane region" description="Helical" evidence="13">
    <location>
        <begin position="15"/>
        <end position="37"/>
    </location>
</feature>
<evidence type="ECO:0000256" key="4">
    <source>
        <dbReference type="ARBA" id="ARBA00022475"/>
    </source>
</evidence>
<keyword evidence="8" id="KW-0418">Kinase</keyword>
<keyword evidence="4" id="KW-1003">Cell membrane</keyword>
<dbReference type="PROSITE" id="PS50885">
    <property type="entry name" value="HAMP"/>
    <property type="match status" value="2"/>
</dbReference>
<dbReference type="PANTHER" id="PTHR45528:SF1">
    <property type="entry name" value="SENSOR HISTIDINE KINASE CPXA"/>
    <property type="match status" value="1"/>
</dbReference>
<name>A0A1G7TG39_9EURY</name>
<evidence type="ECO:0000256" key="12">
    <source>
        <dbReference type="ARBA" id="ARBA00023224"/>
    </source>
</evidence>
<comment type="catalytic activity">
    <reaction evidence="1">
        <text>ATP + protein L-histidine = ADP + protein N-phospho-L-histidine.</text>
        <dbReference type="EC" id="2.7.13.3"/>
    </reaction>
</comment>
<dbReference type="OrthoDB" id="386270at2157"/>
<dbReference type="InterPro" id="IPR050398">
    <property type="entry name" value="HssS/ArlS-like"/>
</dbReference>
<evidence type="ECO:0000256" key="9">
    <source>
        <dbReference type="ARBA" id="ARBA00022840"/>
    </source>
</evidence>
<keyword evidence="16" id="KW-1185">Reference proteome</keyword>
<organism evidence="15 16">
    <name type="scientific">Halorientalis regularis</name>
    <dbReference type="NCBI Taxonomy" id="660518"/>
    <lineage>
        <taxon>Archaea</taxon>
        <taxon>Methanobacteriati</taxon>
        <taxon>Methanobacteriota</taxon>
        <taxon>Stenosarchaea group</taxon>
        <taxon>Halobacteria</taxon>
        <taxon>Halobacteriales</taxon>
        <taxon>Haloarculaceae</taxon>
        <taxon>Halorientalis</taxon>
    </lineage>
</organism>
<dbReference type="SMART" id="SM00304">
    <property type="entry name" value="HAMP"/>
    <property type="match status" value="2"/>
</dbReference>
<evidence type="ECO:0000256" key="1">
    <source>
        <dbReference type="ARBA" id="ARBA00000085"/>
    </source>
</evidence>
<dbReference type="CDD" id="cd06225">
    <property type="entry name" value="HAMP"/>
    <property type="match status" value="2"/>
</dbReference>
<proteinExistence type="predicted"/>
<evidence type="ECO:0000256" key="10">
    <source>
        <dbReference type="ARBA" id="ARBA00023012"/>
    </source>
</evidence>
<feature type="domain" description="HAMP" evidence="14">
    <location>
        <begin position="145"/>
        <end position="187"/>
    </location>
</feature>
<keyword evidence="5" id="KW-0597">Phosphoprotein</keyword>
<keyword evidence="6" id="KW-0808">Transferase</keyword>
<dbReference type="EMBL" id="FNBK01000025">
    <property type="protein sequence ID" value="SDG33629.1"/>
    <property type="molecule type" value="Genomic_DNA"/>
</dbReference>
<dbReference type="Proteomes" id="UP000199076">
    <property type="component" value="Unassembled WGS sequence"/>
</dbReference>
<keyword evidence="12" id="KW-0807">Transducer</keyword>
<keyword evidence="7" id="KW-0547">Nucleotide-binding</keyword>
<gene>
    <name evidence="15" type="ORF">SAMN05216218_1253</name>
</gene>
<evidence type="ECO:0000256" key="2">
    <source>
        <dbReference type="ARBA" id="ARBA00004651"/>
    </source>
</evidence>
<keyword evidence="13" id="KW-0812">Transmembrane</keyword>
<dbReference type="GO" id="GO:0005886">
    <property type="term" value="C:plasma membrane"/>
    <property type="evidence" value="ECO:0007669"/>
    <property type="project" value="UniProtKB-SubCell"/>
</dbReference>
<protein>
    <recommendedName>
        <fullName evidence="3">histidine kinase</fullName>
        <ecNumber evidence="3">2.7.13.3</ecNumber>
    </recommendedName>
</protein>
<evidence type="ECO:0000256" key="13">
    <source>
        <dbReference type="SAM" id="Phobius"/>
    </source>
</evidence>
<dbReference type="SUPFAM" id="SSF158472">
    <property type="entry name" value="HAMP domain-like"/>
    <property type="match status" value="1"/>
</dbReference>
<dbReference type="Gene3D" id="6.10.340.10">
    <property type="match status" value="1"/>
</dbReference>
<dbReference type="STRING" id="660518.SAMN05216218_1253"/>
<evidence type="ECO:0000256" key="8">
    <source>
        <dbReference type="ARBA" id="ARBA00022777"/>
    </source>
</evidence>
<evidence type="ECO:0000256" key="11">
    <source>
        <dbReference type="ARBA" id="ARBA00023136"/>
    </source>
</evidence>
<keyword evidence="10" id="KW-0902">Two-component regulatory system</keyword>
<dbReference type="PANTHER" id="PTHR45528">
    <property type="entry name" value="SENSOR HISTIDINE KINASE CPXA"/>
    <property type="match status" value="1"/>
</dbReference>
<reference evidence="16" key="1">
    <citation type="submission" date="2016-10" db="EMBL/GenBank/DDBJ databases">
        <authorList>
            <person name="Varghese N."/>
            <person name="Submissions S."/>
        </authorList>
    </citation>
    <scope>NUCLEOTIDE SEQUENCE [LARGE SCALE GENOMIC DNA]</scope>
    <source>
        <strain evidence="16">IBRC-M 10760</strain>
    </source>
</reference>
<feature type="domain" description="HAMP" evidence="14">
    <location>
        <begin position="73"/>
        <end position="125"/>
    </location>
</feature>